<evidence type="ECO:0000313" key="3">
    <source>
        <dbReference type="EMBL" id="QGT79429.1"/>
    </source>
</evidence>
<evidence type="ECO:0000259" key="2">
    <source>
        <dbReference type="PROSITE" id="PS50234"/>
    </source>
</evidence>
<feature type="transmembrane region" description="Helical" evidence="1">
    <location>
        <begin position="294"/>
        <end position="312"/>
    </location>
</feature>
<dbReference type="AlphaFoldDB" id="A0A6I6CYY2"/>
<dbReference type="EMBL" id="CP046415">
    <property type="protein sequence ID" value="QGT79429.1"/>
    <property type="molecule type" value="Genomic_DNA"/>
</dbReference>
<feature type="transmembrane region" description="Helical" evidence="1">
    <location>
        <begin position="56"/>
        <end position="77"/>
    </location>
</feature>
<dbReference type="Pfam" id="PF13519">
    <property type="entry name" value="VWA_2"/>
    <property type="match status" value="1"/>
</dbReference>
<name>A0A6I6CYY2_9GAMM</name>
<feature type="domain" description="VWFA" evidence="2">
    <location>
        <begin position="90"/>
        <end position="275"/>
    </location>
</feature>
<dbReference type="Gene3D" id="3.40.50.410">
    <property type="entry name" value="von Willebrand factor, type A domain"/>
    <property type="match status" value="1"/>
</dbReference>
<protein>
    <submittedName>
        <fullName evidence="3">VWA domain-containing protein</fullName>
    </submittedName>
</protein>
<keyword evidence="1" id="KW-0472">Membrane</keyword>
<keyword evidence="1" id="KW-0812">Transmembrane</keyword>
<dbReference type="InterPro" id="IPR036465">
    <property type="entry name" value="vWFA_dom_sf"/>
</dbReference>
<proteinExistence type="predicted"/>
<dbReference type="InterPro" id="IPR024163">
    <property type="entry name" value="Aerotolerance_reg_N"/>
</dbReference>
<evidence type="ECO:0000313" key="4">
    <source>
        <dbReference type="Proteomes" id="UP000427716"/>
    </source>
</evidence>
<keyword evidence="4" id="KW-1185">Reference proteome</keyword>
<dbReference type="SMART" id="SM00327">
    <property type="entry name" value="VWA"/>
    <property type="match status" value="1"/>
</dbReference>
<dbReference type="Proteomes" id="UP000427716">
    <property type="component" value="Chromosome"/>
</dbReference>
<dbReference type="PROSITE" id="PS50234">
    <property type="entry name" value="VWFA"/>
    <property type="match status" value="1"/>
</dbReference>
<dbReference type="Pfam" id="PF07584">
    <property type="entry name" value="BatA"/>
    <property type="match status" value="1"/>
</dbReference>
<sequence>MIGFDSPWVLLLLVGLPLVYPAWSRRVRDRPPARLLRHPALGRDTDGDGPRGGQRWLLAALLLALAALIVALARPVWVGESVDRQAPARSIVLLVDASPSMSTRDFRDAEDQPVSRMAVMREALEAFIDAHPQDRFSLMVVTDSAGTLVPETDDHGALRFWIEQLEPGLDGSATALGDGLAVAMESIAERRERGEAPPQLLVWTDGVNTGGEMSPAEALTLARAENIELFTINLAPGDAGPAGGDPTLEDLARLSGGEAIAAGDREALLAVTDVIERHQPESDAPDTRRERHPLIAWFLALGLAALLVAQFLKVRLTA</sequence>
<evidence type="ECO:0000256" key="1">
    <source>
        <dbReference type="SAM" id="Phobius"/>
    </source>
</evidence>
<dbReference type="PANTHER" id="PTHR37947">
    <property type="entry name" value="BLL2462 PROTEIN"/>
    <property type="match status" value="1"/>
</dbReference>
<dbReference type="InterPro" id="IPR002035">
    <property type="entry name" value="VWF_A"/>
</dbReference>
<reference evidence="3 4" key="1">
    <citation type="submission" date="2019-11" db="EMBL/GenBank/DDBJ databases">
        <authorList>
            <person name="Zhang J."/>
            <person name="Sun C."/>
        </authorList>
    </citation>
    <scope>NUCLEOTIDE SEQUENCE [LARGE SCALE GENOMIC DNA]</scope>
    <source>
        <strain evidence="4">sp2</strain>
    </source>
</reference>
<dbReference type="PANTHER" id="PTHR37947:SF1">
    <property type="entry name" value="BLL2462 PROTEIN"/>
    <property type="match status" value="1"/>
</dbReference>
<dbReference type="KEGG" id="ghl:GM160_11405"/>
<dbReference type="RefSeq" id="WP_156575199.1">
    <property type="nucleotide sequence ID" value="NZ_CP046415.1"/>
</dbReference>
<dbReference type="SUPFAM" id="SSF53300">
    <property type="entry name" value="vWA-like"/>
    <property type="match status" value="1"/>
</dbReference>
<accession>A0A6I6CYY2</accession>
<keyword evidence="1" id="KW-1133">Transmembrane helix</keyword>
<gene>
    <name evidence="3" type="ORF">GM160_11405</name>
</gene>
<organism evidence="3 4">
    <name type="scientific">Guyparkeria halophila</name>
    <dbReference type="NCBI Taxonomy" id="47960"/>
    <lineage>
        <taxon>Bacteria</taxon>
        <taxon>Pseudomonadati</taxon>
        <taxon>Pseudomonadota</taxon>
        <taxon>Gammaproteobacteria</taxon>
        <taxon>Chromatiales</taxon>
        <taxon>Thioalkalibacteraceae</taxon>
        <taxon>Guyparkeria</taxon>
    </lineage>
</organism>